<feature type="domain" description="Reverse transcriptase Ty1/copia-type" evidence="1">
    <location>
        <begin position="2"/>
        <end position="185"/>
    </location>
</feature>
<dbReference type="PANTHER" id="PTHR47723">
    <property type="entry name" value="OS05G0353850 PROTEIN"/>
    <property type="match status" value="1"/>
</dbReference>
<dbReference type="AlphaFoldDB" id="A0A2I0JJV6"/>
<accession>A0A2I0JJV6</accession>
<evidence type="ECO:0000259" key="1">
    <source>
        <dbReference type="Pfam" id="PF07727"/>
    </source>
</evidence>
<evidence type="ECO:0000313" key="3">
    <source>
        <dbReference type="EMBL" id="PKI56561.1"/>
    </source>
</evidence>
<dbReference type="Gene3D" id="3.30.420.10">
    <property type="entry name" value="Ribonuclease H-like superfamily/Ribonuclease H"/>
    <property type="match status" value="1"/>
</dbReference>
<dbReference type="Proteomes" id="UP000233551">
    <property type="component" value="Unassembled WGS sequence"/>
</dbReference>
<dbReference type="InterPro" id="IPR012337">
    <property type="entry name" value="RNaseH-like_sf"/>
</dbReference>
<name>A0A2I0JJV6_PUNGR</name>
<organism evidence="3 4">
    <name type="scientific">Punica granatum</name>
    <name type="common">Pomegranate</name>
    <dbReference type="NCBI Taxonomy" id="22663"/>
    <lineage>
        <taxon>Eukaryota</taxon>
        <taxon>Viridiplantae</taxon>
        <taxon>Streptophyta</taxon>
        <taxon>Embryophyta</taxon>
        <taxon>Tracheophyta</taxon>
        <taxon>Spermatophyta</taxon>
        <taxon>Magnoliopsida</taxon>
        <taxon>eudicotyledons</taxon>
        <taxon>Gunneridae</taxon>
        <taxon>Pentapetalae</taxon>
        <taxon>rosids</taxon>
        <taxon>malvids</taxon>
        <taxon>Myrtales</taxon>
        <taxon>Lythraceae</taxon>
        <taxon>Punica</taxon>
    </lineage>
</organism>
<proteinExistence type="predicted"/>
<dbReference type="PANTHER" id="PTHR47723:SF19">
    <property type="entry name" value="POLYNUCLEOTIDYL TRANSFERASE, RIBONUCLEASE H-LIKE SUPERFAMILY PROTEIN"/>
    <property type="match status" value="1"/>
</dbReference>
<evidence type="ECO:0008006" key="5">
    <source>
        <dbReference type="Google" id="ProtNLM"/>
    </source>
</evidence>
<reference evidence="3 4" key="1">
    <citation type="submission" date="2017-11" db="EMBL/GenBank/DDBJ databases">
        <title>De-novo sequencing of pomegranate (Punica granatum L.) genome.</title>
        <authorList>
            <person name="Akparov Z."/>
            <person name="Amiraslanov A."/>
            <person name="Hajiyeva S."/>
            <person name="Abbasov M."/>
            <person name="Kaur K."/>
            <person name="Hamwieh A."/>
            <person name="Solovyev V."/>
            <person name="Salamov A."/>
            <person name="Braich B."/>
            <person name="Kosarev P."/>
            <person name="Mahmoud A."/>
            <person name="Hajiyev E."/>
            <person name="Babayeva S."/>
            <person name="Izzatullayeva V."/>
            <person name="Mammadov A."/>
            <person name="Mammadov A."/>
            <person name="Sharifova S."/>
            <person name="Ojaghi J."/>
            <person name="Eynullazada K."/>
            <person name="Bayramov B."/>
            <person name="Abdulazimova A."/>
            <person name="Shahmuradov I."/>
        </authorList>
    </citation>
    <scope>NUCLEOTIDE SEQUENCE [LARGE SCALE GENOMIC DNA]</scope>
    <source>
        <strain evidence="4">cv. AG2017</strain>
        <tissue evidence="3">Leaf</tissue>
    </source>
</reference>
<dbReference type="InterPro" id="IPR036397">
    <property type="entry name" value="RNaseH_sf"/>
</dbReference>
<comment type="caution">
    <text evidence="3">The sequence shown here is derived from an EMBL/GenBank/DDBJ whole genome shotgun (WGS) entry which is preliminary data.</text>
</comment>
<dbReference type="InterPro" id="IPR043502">
    <property type="entry name" value="DNA/RNA_pol_sf"/>
</dbReference>
<dbReference type="InterPro" id="IPR002156">
    <property type="entry name" value="RNaseH_domain"/>
</dbReference>
<dbReference type="Pfam" id="PF13456">
    <property type="entry name" value="RVT_3"/>
    <property type="match status" value="1"/>
</dbReference>
<gene>
    <name evidence="3" type="ORF">CRG98_023087</name>
</gene>
<dbReference type="STRING" id="22663.A0A2I0JJV6"/>
<evidence type="ECO:0000259" key="2">
    <source>
        <dbReference type="Pfam" id="PF13456"/>
    </source>
</evidence>
<dbReference type="SUPFAM" id="SSF56672">
    <property type="entry name" value="DNA/RNA polymerases"/>
    <property type="match status" value="1"/>
</dbReference>
<dbReference type="InterPro" id="IPR044730">
    <property type="entry name" value="RNase_H-like_dom_plant"/>
</dbReference>
<dbReference type="Pfam" id="PF07727">
    <property type="entry name" value="RVT_2"/>
    <property type="match status" value="1"/>
</dbReference>
<keyword evidence="4" id="KW-1185">Reference proteome</keyword>
<sequence length="358" mass="40577">MSSIRVVLALTASLNLEIEQLDVKTVFLHGDLEEEIYMEQPEGFRVKGKEHLVCRLRKSLYGLKQAPRQWYKKFDSFMLSHGYTQTTSDHCVFVKQFSDGDFIILLLYVDDMLLVGHDMRKIAEMKKELSKSFAMKDLGPAKQILGMYISRDRSSRKIWLSQEKYIEKILDRFNMGNAKPVSSPLASHFKLSSKQCPTKSEVSSWIFPNNTDGISRAGGLIRDDYGKWLGRFAQNVGYAAATLAELWGIKAGLDLTWALGFLKVIVEVDSEVVQLLVFGQGEVTPSFAPLVQALRSLFVKNWKVYVVHTFRKSNSCADWLAWRALDLSWGLHFFHFSPEGNNTLLYGGISGVSMPVLV</sequence>
<evidence type="ECO:0000313" key="4">
    <source>
        <dbReference type="Proteomes" id="UP000233551"/>
    </source>
</evidence>
<dbReference type="GO" id="GO:0004523">
    <property type="term" value="F:RNA-DNA hybrid ribonuclease activity"/>
    <property type="evidence" value="ECO:0007669"/>
    <property type="project" value="InterPro"/>
</dbReference>
<dbReference type="InterPro" id="IPR053151">
    <property type="entry name" value="RNase_H-like"/>
</dbReference>
<dbReference type="CDD" id="cd06222">
    <property type="entry name" value="RNase_H_like"/>
    <property type="match status" value="1"/>
</dbReference>
<dbReference type="EMBL" id="PGOL01001595">
    <property type="protein sequence ID" value="PKI56561.1"/>
    <property type="molecule type" value="Genomic_DNA"/>
</dbReference>
<dbReference type="InterPro" id="IPR013103">
    <property type="entry name" value="RVT_2"/>
</dbReference>
<feature type="domain" description="RNase H type-1" evidence="2">
    <location>
        <begin position="210"/>
        <end position="323"/>
    </location>
</feature>
<dbReference type="SUPFAM" id="SSF53098">
    <property type="entry name" value="Ribonuclease H-like"/>
    <property type="match status" value="1"/>
</dbReference>
<dbReference type="GO" id="GO:0003676">
    <property type="term" value="F:nucleic acid binding"/>
    <property type="evidence" value="ECO:0007669"/>
    <property type="project" value="InterPro"/>
</dbReference>
<protein>
    <recommendedName>
        <fullName evidence="5">Reverse transcriptase Ty1/copia-type domain-containing protein</fullName>
    </recommendedName>
</protein>